<proteinExistence type="predicted"/>
<reference evidence="3 6" key="1">
    <citation type="submission" date="2015-02" db="EMBL/GenBank/DDBJ databases">
        <title>Physiological reanalysis, assessment of diazotrophy, and genome sequences of multiple isolates of Streptomyces thermoautotrophicus.</title>
        <authorList>
            <person name="MacKellar D.C."/>
            <person name="Lieber L."/>
            <person name="Norman J."/>
            <person name="Bolger A."/>
            <person name="Tobin C."/>
            <person name="Murray J.W."/>
            <person name="Prell J."/>
        </authorList>
    </citation>
    <scope>NUCLEOTIDE SEQUENCE [LARGE SCALE GENOMIC DNA]</scope>
    <source>
        <strain evidence="3 6">UBT1</strain>
    </source>
</reference>
<evidence type="ECO:0000313" key="5">
    <source>
        <dbReference type="Proteomes" id="UP000070598"/>
    </source>
</evidence>
<dbReference type="PANTHER" id="PTHR33745:SF3">
    <property type="entry name" value="RSBT CO-ANTAGONIST PROTEIN RSBRC"/>
    <property type="match status" value="1"/>
</dbReference>
<dbReference type="AlphaFoldDB" id="A0A132N111"/>
<dbReference type="PANTHER" id="PTHR33745">
    <property type="entry name" value="RSBT ANTAGONIST PROTEIN RSBS-RELATED"/>
    <property type="match status" value="1"/>
</dbReference>
<dbReference type="InterPro" id="IPR051932">
    <property type="entry name" value="Bact_StressResp_Reg"/>
</dbReference>
<dbReference type="CDD" id="cd07041">
    <property type="entry name" value="STAS_RsbR_RsbS_like"/>
    <property type="match status" value="1"/>
</dbReference>
<dbReference type="EMBL" id="JYIJ01000017">
    <property type="protein sequence ID" value="KWX03686.1"/>
    <property type="molecule type" value="Genomic_DNA"/>
</dbReference>
<sequence>MRQDLRQLLARWRDQVVDRWVESQRQHLEPYGVSVEDLRREAWELLKHLNDGLDGQTPIDRLAFDYDPLRRMLSELSLNRARLGATPTETAVGILALKHAFIEVLREQAGADPDAVLNTVLSMNRLVDSAALLTFETYVKGRQEIINRQNQQLLELSTPVVQVWRHVLAVPLIGTLDSTRTQVVMESLLQAIQDREARVAIIDITGVPTVDTLVAQHLLQTVTATRLMGAECVISGIRPQTAQTIVQLGIDLSDIVTRATLADALATAIEMTGDKVGVSVPTRPEPA</sequence>
<protein>
    <submittedName>
        <fullName evidence="3">Anti-anti-sigma factor</fullName>
    </submittedName>
</protein>
<dbReference type="PROSITE" id="PS50801">
    <property type="entry name" value="STAS"/>
    <property type="match status" value="1"/>
</dbReference>
<evidence type="ECO:0000313" key="4">
    <source>
        <dbReference type="EMBL" id="KWX10130.1"/>
    </source>
</evidence>
<keyword evidence="1" id="KW-0597">Phosphoprotein</keyword>
<dbReference type="Gene3D" id="3.30.750.24">
    <property type="entry name" value="STAS domain"/>
    <property type="match status" value="1"/>
</dbReference>
<evidence type="ECO:0000259" key="2">
    <source>
        <dbReference type="PROSITE" id="PS50801"/>
    </source>
</evidence>
<evidence type="ECO:0000313" key="3">
    <source>
        <dbReference type="EMBL" id="KWX03686.1"/>
    </source>
</evidence>
<dbReference type="InterPro" id="IPR002645">
    <property type="entry name" value="STAS_dom"/>
</dbReference>
<name>A0A132N111_9ACTN</name>
<dbReference type="PATRIC" id="fig|1469144.8.peg.3114"/>
<dbReference type="EMBL" id="JYIK01000612">
    <property type="protein sequence ID" value="KWX10130.1"/>
    <property type="molecule type" value="Genomic_DNA"/>
</dbReference>
<dbReference type="Pfam" id="PF01740">
    <property type="entry name" value="STAS"/>
    <property type="match status" value="1"/>
</dbReference>
<reference evidence="5" key="2">
    <citation type="submission" date="2015-02" db="EMBL/GenBank/DDBJ databases">
        <title>Physiological reanalysis, assessment of diazotrophy, and genome sequences of multiple isolates of Streptomyces thermoautotrophicus.</title>
        <authorList>
            <person name="MacKellar D.C."/>
            <person name="Lieber L."/>
            <person name="Norman J."/>
            <person name="Bolger A."/>
            <person name="Tobin C."/>
            <person name="Murray J.W."/>
            <person name="Friesen M."/>
            <person name="Prell J."/>
        </authorList>
    </citation>
    <scope>NUCLEOTIDE SEQUENCE [LARGE SCALE GENOMIC DNA]</scope>
    <source>
        <strain evidence="5">UBT1</strain>
    </source>
</reference>
<dbReference type="InterPro" id="IPR025751">
    <property type="entry name" value="RsbRD_N_dom"/>
</dbReference>
<dbReference type="Proteomes" id="UP000070659">
    <property type="component" value="Unassembled WGS sequence"/>
</dbReference>
<accession>A0A132N111</accession>
<gene>
    <name evidence="3" type="ORF">TH66_12790</name>
    <name evidence="4" type="ORF">TR74_05470</name>
</gene>
<comment type="caution">
    <text evidence="3">The sequence shown here is derived from an EMBL/GenBank/DDBJ whole genome shotgun (WGS) entry which is preliminary data.</text>
</comment>
<dbReference type="InterPro" id="IPR036513">
    <property type="entry name" value="STAS_dom_sf"/>
</dbReference>
<evidence type="ECO:0000313" key="6">
    <source>
        <dbReference type="Proteomes" id="UP000070659"/>
    </source>
</evidence>
<organism evidence="3 6">
    <name type="scientific">Carbonactinospora thermoautotrophica</name>
    <dbReference type="NCBI Taxonomy" id="1469144"/>
    <lineage>
        <taxon>Bacteria</taxon>
        <taxon>Bacillati</taxon>
        <taxon>Actinomycetota</taxon>
        <taxon>Actinomycetes</taxon>
        <taxon>Kitasatosporales</taxon>
        <taxon>Carbonactinosporaceae</taxon>
        <taxon>Carbonactinospora</taxon>
    </lineage>
</organism>
<feature type="domain" description="STAS" evidence="2">
    <location>
        <begin position="157"/>
        <end position="268"/>
    </location>
</feature>
<dbReference type="SUPFAM" id="SSF52091">
    <property type="entry name" value="SpoIIaa-like"/>
    <property type="match status" value="1"/>
</dbReference>
<dbReference type="Pfam" id="PF14361">
    <property type="entry name" value="RsbRD_N"/>
    <property type="match status" value="1"/>
</dbReference>
<evidence type="ECO:0000256" key="1">
    <source>
        <dbReference type="ARBA" id="ARBA00022553"/>
    </source>
</evidence>
<dbReference type="Proteomes" id="UP000070598">
    <property type="component" value="Unassembled WGS sequence"/>
</dbReference>